<feature type="non-terminal residue" evidence="1">
    <location>
        <position position="1"/>
    </location>
</feature>
<gene>
    <name evidence="1" type="ORF">LCGC14_1233500</name>
</gene>
<organism evidence="1">
    <name type="scientific">marine sediment metagenome</name>
    <dbReference type="NCBI Taxonomy" id="412755"/>
    <lineage>
        <taxon>unclassified sequences</taxon>
        <taxon>metagenomes</taxon>
        <taxon>ecological metagenomes</taxon>
    </lineage>
</organism>
<reference evidence="1" key="1">
    <citation type="journal article" date="2015" name="Nature">
        <title>Complex archaea that bridge the gap between prokaryotes and eukaryotes.</title>
        <authorList>
            <person name="Spang A."/>
            <person name="Saw J.H."/>
            <person name="Jorgensen S.L."/>
            <person name="Zaremba-Niedzwiedzka K."/>
            <person name="Martijn J."/>
            <person name="Lind A.E."/>
            <person name="van Eijk R."/>
            <person name="Schleper C."/>
            <person name="Guy L."/>
            <person name="Ettema T.J."/>
        </authorList>
    </citation>
    <scope>NUCLEOTIDE SEQUENCE</scope>
</reference>
<sequence>LKQIDGNTGAINSVTVLDRILLDDSEWAGTLGSVHMEFDARVGALVLMNTSKNEVYILWESTGAVTRLEDIPWTHLTSGPDVLTDGASRVYFVSDAAKVHVIDGSREMGKRSMCGTTAGETMNGTFTAGTTTTALFDTAATMPANCVGFKVHILSGDLLGESTVIIARASATELTVTALSGTPAVGDRYSVAPVVTRLILPVMTGVEGRPDPFTRKILSSIMASFSDLGGHTGTDDTNGKFRFGVKQMDTDLGSIETNFNVIPDKTAARLNKASTRPFPYLEFKGGNQDWELQGVVVHGTQSKSEAQSRQGTS</sequence>
<dbReference type="EMBL" id="LAZR01006605">
    <property type="protein sequence ID" value="KKM90949.1"/>
    <property type="molecule type" value="Genomic_DNA"/>
</dbReference>
<comment type="caution">
    <text evidence="1">The sequence shown here is derived from an EMBL/GenBank/DDBJ whole genome shotgun (WGS) entry which is preliminary data.</text>
</comment>
<dbReference type="AlphaFoldDB" id="A0A0F9L7X5"/>
<evidence type="ECO:0000313" key="1">
    <source>
        <dbReference type="EMBL" id="KKM90949.1"/>
    </source>
</evidence>
<proteinExistence type="predicted"/>
<accession>A0A0F9L7X5</accession>
<name>A0A0F9L7X5_9ZZZZ</name>
<protein>
    <submittedName>
        <fullName evidence="1">Uncharacterized protein</fullName>
    </submittedName>
</protein>